<evidence type="ECO:0000313" key="1">
    <source>
        <dbReference type="EMBL" id="SCB67610.1"/>
    </source>
</evidence>
<accession>A0A1C4CAP9</accession>
<dbReference type="AlphaFoldDB" id="A0A1C4CAP9"/>
<name>A0A1C4CAP9_BACMY</name>
<dbReference type="Proteomes" id="UP000195696">
    <property type="component" value="Unassembled WGS sequence"/>
</dbReference>
<proteinExistence type="predicted"/>
<organism evidence="1 2">
    <name type="scientific">Bacillus mycoides</name>
    <dbReference type="NCBI Taxonomy" id="1405"/>
    <lineage>
        <taxon>Bacteria</taxon>
        <taxon>Bacillati</taxon>
        <taxon>Bacillota</taxon>
        <taxon>Bacilli</taxon>
        <taxon>Bacillales</taxon>
        <taxon>Bacillaceae</taxon>
        <taxon>Bacillus</taxon>
        <taxon>Bacillus cereus group</taxon>
    </lineage>
</organism>
<protein>
    <submittedName>
        <fullName evidence="1">Uncharacterized protein</fullName>
    </submittedName>
</protein>
<dbReference type="EMBL" id="FMAK01000026">
    <property type="protein sequence ID" value="SCB67610.1"/>
    <property type="molecule type" value="Genomic_DNA"/>
</dbReference>
<sequence length="27" mass="2899">MAITIQLPDTAASHAKPSMEMAILCVR</sequence>
<reference evidence="1 2" key="1">
    <citation type="submission" date="2016-08" db="EMBL/GenBank/DDBJ databases">
        <authorList>
            <person name="Seilhamer J.J."/>
        </authorList>
    </citation>
    <scope>NUCLEOTIDE SEQUENCE [LARGE SCALE GENOMIC DNA]</scope>
    <source>
        <strain evidence="1 2">SDA_GO95</strain>
    </source>
</reference>
<evidence type="ECO:0000313" key="2">
    <source>
        <dbReference type="Proteomes" id="UP000195696"/>
    </source>
</evidence>
<gene>
    <name evidence="1" type="ORF">BWGO95_01733</name>
</gene>